<evidence type="ECO:0000256" key="5">
    <source>
        <dbReference type="ARBA" id="ARBA00023054"/>
    </source>
</evidence>
<comment type="similarity">
    <text evidence="3">Belongs to the CENP-K/MCM22 family.</text>
</comment>
<dbReference type="OrthoDB" id="9445768at2759"/>
<proteinExistence type="inferred from homology"/>
<dbReference type="AlphaFoldDB" id="A0A3N2PS31"/>
<evidence type="ECO:0000256" key="4">
    <source>
        <dbReference type="ARBA" id="ARBA00022454"/>
    </source>
</evidence>
<comment type="subcellular location">
    <subcellularLocation>
        <location evidence="2">Chromosome</location>
        <location evidence="2">Centromere</location>
    </subcellularLocation>
    <subcellularLocation>
        <location evidence="1">Nucleus</location>
    </subcellularLocation>
</comment>
<keyword evidence="11" id="KW-1185">Reference proteome</keyword>
<reference evidence="10 11" key="1">
    <citation type="journal article" date="2018" name="Mol. Ecol.">
        <title>The obligate alkalophilic soda-lake fungus Sodiomyces alkalinus has shifted to a protein diet.</title>
        <authorList>
            <person name="Grum-Grzhimaylo A.A."/>
            <person name="Falkoski D.L."/>
            <person name="van den Heuvel J."/>
            <person name="Valero-Jimenez C.A."/>
            <person name="Min B."/>
            <person name="Choi I.G."/>
            <person name="Lipzen A."/>
            <person name="Daum C.G."/>
            <person name="Aanen D.K."/>
            <person name="Tsang A."/>
            <person name="Henrissat B."/>
            <person name="Bilanenko E.N."/>
            <person name="de Vries R.P."/>
            <person name="van Kan J.A.L."/>
            <person name="Grigoriev I.V."/>
            <person name="Debets A.J.M."/>
        </authorList>
    </citation>
    <scope>NUCLEOTIDE SEQUENCE [LARGE SCALE GENOMIC DNA]</scope>
    <source>
        <strain evidence="10 11">F11</strain>
    </source>
</reference>
<keyword evidence="5 8" id="KW-0175">Coiled coil</keyword>
<evidence type="ECO:0000256" key="8">
    <source>
        <dbReference type="SAM" id="Coils"/>
    </source>
</evidence>
<feature type="region of interest" description="Disordered" evidence="9">
    <location>
        <begin position="218"/>
        <end position="239"/>
    </location>
</feature>
<feature type="coiled-coil region" evidence="8">
    <location>
        <begin position="124"/>
        <end position="174"/>
    </location>
</feature>
<dbReference type="GO" id="GO:0005634">
    <property type="term" value="C:nucleus"/>
    <property type="evidence" value="ECO:0007669"/>
    <property type="project" value="UniProtKB-SubCell"/>
</dbReference>
<organism evidence="10 11">
    <name type="scientific">Sodiomyces alkalinus (strain CBS 110278 / VKM F-3762 / F11)</name>
    <name type="common">Alkaliphilic filamentous fungus</name>
    <dbReference type="NCBI Taxonomy" id="1314773"/>
    <lineage>
        <taxon>Eukaryota</taxon>
        <taxon>Fungi</taxon>
        <taxon>Dikarya</taxon>
        <taxon>Ascomycota</taxon>
        <taxon>Pezizomycotina</taxon>
        <taxon>Sordariomycetes</taxon>
        <taxon>Hypocreomycetidae</taxon>
        <taxon>Glomerellales</taxon>
        <taxon>Plectosphaerellaceae</taxon>
        <taxon>Sodiomyces</taxon>
    </lineage>
</organism>
<evidence type="ECO:0000256" key="3">
    <source>
        <dbReference type="ARBA" id="ARBA00005795"/>
    </source>
</evidence>
<dbReference type="PANTHER" id="PTHR14401:SF6">
    <property type="entry name" value="CENTROMERE PROTEIN K"/>
    <property type="match status" value="1"/>
</dbReference>
<dbReference type="GO" id="GO:0000775">
    <property type="term" value="C:chromosome, centromeric region"/>
    <property type="evidence" value="ECO:0007669"/>
    <property type="project" value="UniProtKB-SubCell"/>
</dbReference>
<dbReference type="GO" id="GO:0000070">
    <property type="term" value="P:mitotic sister chromatid segregation"/>
    <property type="evidence" value="ECO:0007669"/>
    <property type="project" value="TreeGrafter"/>
</dbReference>
<dbReference type="Proteomes" id="UP000272025">
    <property type="component" value="Unassembled WGS sequence"/>
</dbReference>
<accession>A0A3N2PS31</accession>
<sequence length="334" mass="37444">MERTLTGRDATAARHALSMEQSLKELQDKIEEYKQELATLQREAKPCSPEFSTSKRAPFEVMKAAFESVSQEAPFMPSATSVLPALLALRKTHQTIVETRTYLGTQTTSIDKIKRQLEAEATSLKEQQLLTTSLENRIQRLKDNLNVQMEMEPEQVARERVNELKEKKKHYDRERIMLFKGLNKFIDDHLAAQLAAEVLGGPVVGDMMDIDSDDLAAGFTSHGRPKKAKKARGEDEGGLRQRRLEEVWGPAVVEPGPRGHPADETAAAGQELRELTEELLNRLVESGGDSSAAYVRLPKETAAARFLVRSKVAQFHPRDATRIKLIDFGKELDD</sequence>
<evidence type="ECO:0000256" key="6">
    <source>
        <dbReference type="ARBA" id="ARBA00023242"/>
    </source>
</evidence>
<dbReference type="RefSeq" id="XP_028465123.1">
    <property type="nucleotide sequence ID" value="XM_028612199.1"/>
</dbReference>
<keyword evidence="7" id="KW-0137">Centromere</keyword>
<dbReference type="GO" id="GO:0051382">
    <property type="term" value="P:kinetochore assembly"/>
    <property type="evidence" value="ECO:0007669"/>
    <property type="project" value="InterPro"/>
</dbReference>
<dbReference type="EMBL" id="ML119057">
    <property type="protein sequence ID" value="ROT37317.1"/>
    <property type="molecule type" value="Genomic_DNA"/>
</dbReference>
<name>A0A3N2PS31_SODAK</name>
<dbReference type="GeneID" id="39580677"/>
<protein>
    <submittedName>
        <fullName evidence="10">Uncharacterized protein</fullName>
    </submittedName>
</protein>
<evidence type="ECO:0000256" key="1">
    <source>
        <dbReference type="ARBA" id="ARBA00004123"/>
    </source>
</evidence>
<evidence type="ECO:0000313" key="11">
    <source>
        <dbReference type="Proteomes" id="UP000272025"/>
    </source>
</evidence>
<feature type="coiled-coil region" evidence="8">
    <location>
        <begin position="16"/>
        <end position="43"/>
    </location>
</feature>
<evidence type="ECO:0000313" key="10">
    <source>
        <dbReference type="EMBL" id="ROT37317.1"/>
    </source>
</evidence>
<keyword evidence="4" id="KW-0158">Chromosome</keyword>
<dbReference type="PANTHER" id="PTHR14401">
    <property type="entry name" value="CENTROMERE PROTEIN K"/>
    <property type="match status" value="1"/>
</dbReference>
<gene>
    <name evidence="10" type="ORF">SODALDRAFT_334407</name>
</gene>
<dbReference type="InterPro" id="IPR020993">
    <property type="entry name" value="Centromere_CenpK"/>
</dbReference>
<evidence type="ECO:0000256" key="2">
    <source>
        <dbReference type="ARBA" id="ARBA00004584"/>
    </source>
</evidence>
<evidence type="ECO:0000256" key="7">
    <source>
        <dbReference type="ARBA" id="ARBA00023328"/>
    </source>
</evidence>
<keyword evidence="6" id="KW-0539">Nucleus</keyword>
<evidence type="ECO:0000256" key="9">
    <source>
        <dbReference type="SAM" id="MobiDB-lite"/>
    </source>
</evidence>